<gene>
    <name evidence="2" type="ORF">PLOB_00024451</name>
</gene>
<feature type="region of interest" description="Disordered" evidence="1">
    <location>
        <begin position="33"/>
        <end position="75"/>
    </location>
</feature>
<feature type="compositionally biased region" description="Acidic residues" evidence="1">
    <location>
        <begin position="60"/>
        <end position="73"/>
    </location>
</feature>
<feature type="compositionally biased region" description="Acidic residues" evidence="1">
    <location>
        <begin position="37"/>
        <end position="47"/>
    </location>
</feature>
<feature type="compositionally biased region" description="Low complexity" evidence="1">
    <location>
        <begin position="48"/>
        <end position="59"/>
    </location>
</feature>
<evidence type="ECO:0000256" key="1">
    <source>
        <dbReference type="SAM" id="MobiDB-lite"/>
    </source>
</evidence>
<protein>
    <submittedName>
        <fullName evidence="2">Uncharacterized protein</fullName>
    </submittedName>
</protein>
<organism evidence="2 3">
    <name type="scientific">Porites lobata</name>
    <dbReference type="NCBI Taxonomy" id="104759"/>
    <lineage>
        <taxon>Eukaryota</taxon>
        <taxon>Metazoa</taxon>
        <taxon>Cnidaria</taxon>
        <taxon>Anthozoa</taxon>
        <taxon>Hexacorallia</taxon>
        <taxon>Scleractinia</taxon>
        <taxon>Fungiina</taxon>
        <taxon>Poritidae</taxon>
        <taxon>Porites</taxon>
    </lineage>
</organism>
<reference evidence="2 3" key="1">
    <citation type="submission" date="2022-05" db="EMBL/GenBank/DDBJ databases">
        <authorList>
            <consortium name="Genoscope - CEA"/>
            <person name="William W."/>
        </authorList>
    </citation>
    <scope>NUCLEOTIDE SEQUENCE [LARGE SCALE GENOMIC DNA]</scope>
</reference>
<name>A0ABN8RSP3_9CNID</name>
<keyword evidence="3" id="KW-1185">Reference proteome</keyword>
<evidence type="ECO:0000313" key="2">
    <source>
        <dbReference type="EMBL" id="CAH3181094.1"/>
    </source>
</evidence>
<comment type="caution">
    <text evidence="2">The sequence shown here is derived from an EMBL/GenBank/DDBJ whole genome shotgun (WGS) entry which is preliminary data.</text>
</comment>
<dbReference type="EMBL" id="CALNXK010000290">
    <property type="protein sequence ID" value="CAH3181094.1"/>
    <property type="molecule type" value="Genomic_DNA"/>
</dbReference>
<accession>A0ABN8RSP3</accession>
<evidence type="ECO:0000313" key="3">
    <source>
        <dbReference type="Proteomes" id="UP001159405"/>
    </source>
</evidence>
<sequence length="189" mass="22251">MDNFKMRTQSVLKPRAVRITMFSNYNHFVQKGYGHFEDDDDDIESSQESEQSSQSSQSSEEMDSSGEEEEENVDPWSRIQNEVCNRHEAQLEALINAYEQNGDSPEVARIKAENALLPVYRKELIKVFLEFLQWMHAMKKDPTFRKVMETRQDLKDTEGYDWLESTELAIDKRKFLLNRLFVKQTVPED</sequence>
<dbReference type="Proteomes" id="UP001159405">
    <property type="component" value="Unassembled WGS sequence"/>
</dbReference>
<proteinExistence type="predicted"/>